<evidence type="ECO:0000313" key="1">
    <source>
        <dbReference type="EMBL" id="KXA91655.1"/>
    </source>
</evidence>
<protein>
    <submittedName>
        <fullName evidence="1">Uncharacterized protein</fullName>
    </submittedName>
</protein>
<reference evidence="1 2" key="1">
    <citation type="journal article" date="2016" name="Sci. Rep.">
        <title>Metabolic traits of an uncultured archaeal lineage -MSBL1- from brine pools of the Red Sea.</title>
        <authorList>
            <person name="Mwirichia R."/>
            <person name="Alam I."/>
            <person name="Rashid M."/>
            <person name="Vinu M."/>
            <person name="Ba-Alawi W."/>
            <person name="Anthony Kamau A."/>
            <person name="Kamanda Ngugi D."/>
            <person name="Goker M."/>
            <person name="Klenk H.P."/>
            <person name="Bajic V."/>
            <person name="Stingl U."/>
        </authorList>
    </citation>
    <scope>NUCLEOTIDE SEQUENCE [LARGE SCALE GENOMIC DNA]</scope>
    <source>
        <strain evidence="1">SCGC-AAA259A05</strain>
    </source>
</reference>
<dbReference type="AlphaFoldDB" id="A0A133UBX2"/>
<gene>
    <name evidence="1" type="ORF">AKJ57_00440</name>
</gene>
<comment type="caution">
    <text evidence="1">The sequence shown here is derived from an EMBL/GenBank/DDBJ whole genome shotgun (WGS) entry which is preliminary data.</text>
</comment>
<keyword evidence="2" id="KW-1185">Reference proteome</keyword>
<evidence type="ECO:0000313" key="2">
    <source>
        <dbReference type="Proteomes" id="UP000070163"/>
    </source>
</evidence>
<sequence>MVKVVECEKCGKKITKPPKHAIERHGGVYCQGCREDMTSVDLEKVFKRICEECGEPAIPIDEAPEHYHKFESEKRKEIKGAYLSYKHDLPVPGEGEEKTRKFLKILAENWGEEEAMDKVLDRMGSS</sequence>
<organism evidence="1 2">
    <name type="scientific">candidate division MSBL1 archaeon SCGC-AAA259A05</name>
    <dbReference type="NCBI Taxonomy" id="1698259"/>
    <lineage>
        <taxon>Archaea</taxon>
        <taxon>Methanobacteriati</taxon>
        <taxon>Methanobacteriota</taxon>
        <taxon>candidate division MSBL1</taxon>
    </lineage>
</organism>
<proteinExistence type="predicted"/>
<dbReference type="EMBL" id="LHXJ01000003">
    <property type="protein sequence ID" value="KXA91655.1"/>
    <property type="molecule type" value="Genomic_DNA"/>
</dbReference>
<dbReference type="Proteomes" id="UP000070163">
    <property type="component" value="Unassembled WGS sequence"/>
</dbReference>
<name>A0A133UBX2_9EURY</name>
<accession>A0A133UBX2</accession>